<organism evidence="2 3">
    <name type="scientific">Dothidotthia symphoricarpi CBS 119687</name>
    <dbReference type="NCBI Taxonomy" id="1392245"/>
    <lineage>
        <taxon>Eukaryota</taxon>
        <taxon>Fungi</taxon>
        <taxon>Dikarya</taxon>
        <taxon>Ascomycota</taxon>
        <taxon>Pezizomycotina</taxon>
        <taxon>Dothideomycetes</taxon>
        <taxon>Pleosporomycetidae</taxon>
        <taxon>Pleosporales</taxon>
        <taxon>Dothidotthiaceae</taxon>
        <taxon>Dothidotthia</taxon>
    </lineage>
</organism>
<gene>
    <name evidence="2" type="ORF">P153DRAFT_356908</name>
</gene>
<feature type="compositionally biased region" description="Acidic residues" evidence="1">
    <location>
        <begin position="278"/>
        <end position="301"/>
    </location>
</feature>
<name>A0A6A6ABX6_9PLEO</name>
<evidence type="ECO:0000313" key="2">
    <source>
        <dbReference type="EMBL" id="KAF2129319.1"/>
    </source>
</evidence>
<feature type="compositionally biased region" description="Basic residues" evidence="1">
    <location>
        <begin position="8"/>
        <end position="22"/>
    </location>
</feature>
<protein>
    <submittedName>
        <fullName evidence="2">Uncharacterized protein</fullName>
    </submittedName>
</protein>
<proteinExistence type="predicted"/>
<reference evidence="2" key="1">
    <citation type="journal article" date="2020" name="Stud. Mycol.">
        <title>101 Dothideomycetes genomes: a test case for predicting lifestyles and emergence of pathogens.</title>
        <authorList>
            <person name="Haridas S."/>
            <person name="Albert R."/>
            <person name="Binder M."/>
            <person name="Bloem J."/>
            <person name="Labutti K."/>
            <person name="Salamov A."/>
            <person name="Andreopoulos B."/>
            <person name="Baker S."/>
            <person name="Barry K."/>
            <person name="Bills G."/>
            <person name="Bluhm B."/>
            <person name="Cannon C."/>
            <person name="Castanera R."/>
            <person name="Culley D."/>
            <person name="Daum C."/>
            <person name="Ezra D."/>
            <person name="Gonzalez J."/>
            <person name="Henrissat B."/>
            <person name="Kuo A."/>
            <person name="Liang C."/>
            <person name="Lipzen A."/>
            <person name="Lutzoni F."/>
            <person name="Magnuson J."/>
            <person name="Mondo S."/>
            <person name="Nolan M."/>
            <person name="Ohm R."/>
            <person name="Pangilinan J."/>
            <person name="Park H.-J."/>
            <person name="Ramirez L."/>
            <person name="Alfaro M."/>
            <person name="Sun H."/>
            <person name="Tritt A."/>
            <person name="Yoshinaga Y."/>
            <person name="Zwiers L.-H."/>
            <person name="Turgeon B."/>
            <person name="Goodwin S."/>
            <person name="Spatafora J."/>
            <person name="Crous P."/>
            <person name="Grigoriev I."/>
        </authorList>
    </citation>
    <scope>NUCLEOTIDE SEQUENCE</scope>
    <source>
        <strain evidence="2">CBS 119687</strain>
    </source>
</reference>
<keyword evidence="3" id="KW-1185">Reference proteome</keyword>
<evidence type="ECO:0000313" key="3">
    <source>
        <dbReference type="Proteomes" id="UP000799771"/>
    </source>
</evidence>
<dbReference type="AlphaFoldDB" id="A0A6A6ABX6"/>
<feature type="region of interest" description="Disordered" evidence="1">
    <location>
        <begin position="247"/>
        <end position="324"/>
    </location>
</feature>
<sequence length="407" mass="46303">MEPENAMGHRRLDRQQRQSRRSCIRNSLQDETYRRALTSPDTTISEHQPTSYDLASLQEFLRKECPVEFNALPNIDMFTFENRSNGFVSIGSAEKKQVRIGKVQESVSDDSTAYLYLGGEGTNKMFFVEGNIDVRSSSGLAFLSEVELEEPFIHLSLDNCIKAETEQRRFRAFDIYVFLCSNTETTVEPYGSFLHDLRMACTWMGQKIVDPTVKPLSSRAKAALGRRSLKINVANRIVRQPIIKPNNRANIAKDQEDLDDTSGSSDSSDTWDNPDAPDISDDLDNIDSSEDSESSDNELNEELTSHNINSFERPAKKARLGDAMSRNQRQYVQMGKDMKLLKNELATAQRDDGSKAKLQLTICEQLIKANVWNKTFRKSTLRKTNLKLITTLYCKRSITPEDNLRRS</sequence>
<feature type="region of interest" description="Disordered" evidence="1">
    <location>
        <begin position="1"/>
        <end position="22"/>
    </location>
</feature>
<evidence type="ECO:0000256" key="1">
    <source>
        <dbReference type="SAM" id="MobiDB-lite"/>
    </source>
</evidence>
<dbReference type="EMBL" id="ML977506">
    <property type="protein sequence ID" value="KAF2129319.1"/>
    <property type="molecule type" value="Genomic_DNA"/>
</dbReference>
<dbReference type="RefSeq" id="XP_033523708.1">
    <property type="nucleotide sequence ID" value="XM_033666686.1"/>
</dbReference>
<dbReference type="GeneID" id="54407118"/>
<dbReference type="Proteomes" id="UP000799771">
    <property type="component" value="Unassembled WGS sequence"/>
</dbReference>
<accession>A0A6A6ABX6</accession>